<dbReference type="Proteomes" id="UP000821865">
    <property type="component" value="Chromosome 1"/>
</dbReference>
<accession>A0ACB8E004</accession>
<name>A0ACB8E004_DERSI</name>
<protein>
    <submittedName>
        <fullName evidence="1">Uncharacterized protein</fullName>
    </submittedName>
</protein>
<sequence length="890" mass="100330">MSGRYVGFPFVKKSGQVSSPWEPQEERLQQILQLLKESLSAEEEARLTARRAIKQLSELPDFISYLVFIIAELKFENEHLTKPTGLLLDKDGTANSGNVPLNVTDSTRTSSFESVGDPLVVIVAALGFFITTDATLELTRWPELLPRLGELLDSKDDRVCEGSFGALHKICRDYAAALDTGLLKDQLTALAPKFLKFFRHSNPRIRFCAITFISLLFLNRAHAVIVHADSAVTSLLQLLYEEDSKVQKTMWRALIVLLEYQIDCLIPHMRSIIEYAMVKMQDTDESVALEACTTLACLTKKPVCKEALAPCLSRLVTILLQGMKYSDADLRRCKEDVRRIQPTPGQTKKATEGNIGGSSVRDKIHADDNIFYKWNMRNCSADALDGIAMVFNEEVFHLLLPFLKEMLHKDWVTKESAIFILGVIAEGCMEGMSQYLEDLITYLLLCLRDNEAPVRSAACWTLSRYSHWVLSQPHHRYFEPLLNQLLERVMDDSEMVQEVACNALITLTEEAKTKVVPYLNAILDTIYCSFSKYRRPRFYMLYNAIRTLADCVGPELKRREFILFFMKPLTDEWDEMADGEVNLFCLLRCLSSVATAVKSEFLPYHMPVAKRCVHLVQLGMQGFFVEALRLRKSYTPKKPFVVAALATLSGLAEGLEREIRPLVADTNIVELMFQCGKDPVPEVRQVTFALLGNLTRGCFDCLVSVTCSFLPILGENLNPELKPVCNNATWAISEITMKLRSAVKPHMSDVVTKLVTNMKLSNTSKTLLANTAIALGCLGRACPEEMAPKLLQFIGPCCSALGKVQNCEAKDFAFSGICSMARVNPDGVILDFFFFLEAILSWAIPKEDLKQTVNDLLHRYKKMFGSKKWQQFSEQLPPALRGRMLDHYGI</sequence>
<reference evidence="1" key="1">
    <citation type="submission" date="2020-05" db="EMBL/GenBank/DDBJ databases">
        <title>Large-scale comparative analyses of tick genomes elucidate their genetic diversity and vector capacities.</title>
        <authorList>
            <person name="Jia N."/>
            <person name="Wang J."/>
            <person name="Shi W."/>
            <person name="Du L."/>
            <person name="Sun Y."/>
            <person name="Zhan W."/>
            <person name="Jiang J."/>
            <person name="Wang Q."/>
            <person name="Zhang B."/>
            <person name="Ji P."/>
            <person name="Sakyi L.B."/>
            <person name="Cui X."/>
            <person name="Yuan T."/>
            <person name="Jiang B."/>
            <person name="Yang W."/>
            <person name="Lam T.T.-Y."/>
            <person name="Chang Q."/>
            <person name="Ding S."/>
            <person name="Wang X."/>
            <person name="Zhu J."/>
            <person name="Ruan X."/>
            <person name="Zhao L."/>
            <person name="Wei J."/>
            <person name="Que T."/>
            <person name="Du C."/>
            <person name="Cheng J."/>
            <person name="Dai P."/>
            <person name="Han X."/>
            <person name="Huang E."/>
            <person name="Gao Y."/>
            <person name="Liu J."/>
            <person name="Shao H."/>
            <person name="Ye R."/>
            <person name="Li L."/>
            <person name="Wei W."/>
            <person name="Wang X."/>
            <person name="Wang C."/>
            <person name="Yang T."/>
            <person name="Huo Q."/>
            <person name="Li W."/>
            <person name="Guo W."/>
            <person name="Chen H."/>
            <person name="Zhou L."/>
            <person name="Ni X."/>
            <person name="Tian J."/>
            <person name="Zhou Y."/>
            <person name="Sheng Y."/>
            <person name="Liu T."/>
            <person name="Pan Y."/>
            <person name="Xia L."/>
            <person name="Li J."/>
            <person name="Zhao F."/>
            <person name="Cao W."/>
        </authorList>
    </citation>
    <scope>NUCLEOTIDE SEQUENCE</scope>
    <source>
        <strain evidence="1">Dsil-2018</strain>
    </source>
</reference>
<proteinExistence type="predicted"/>
<dbReference type="EMBL" id="CM023470">
    <property type="protein sequence ID" value="KAH7980217.1"/>
    <property type="molecule type" value="Genomic_DNA"/>
</dbReference>
<comment type="caution">
    <text evidence="1">The sequence shown here is derived from an EMBL/GenBank/DDBJ whole genome shotgun (WGS) entry which is preliminary data.</text>
</comment>
<evidence type="ECO:0000313" key="2">
    <source>
        <dbReference type="Proteomes" id="UP000821865"/>
    </source>
</evidence>
<keyword evidence="2" id="KW-1185">Reference proteome</keyword>
<evidence type="ECO:0000313" key="1">
    <source>
        <dbReference type="EMBL" id="KAH7980217.1"/>
    </source>
</evidence>
<gene>
    <name evidence="1" type="ORF">HPB49_013864</name>
</gene>
<organism evidence="1 2">
    <name type="scientific">Dermacentor silvarum</name>
    <name type="common">Tick</name>
    <dbReference type="NCBI Taxonomy" id="543639"/>
    <lineage>
        <taxon>Eukaryota</taxon>
        <taxon>Metazoa</taxon>
        <taxon>Ecdysozoa</taxon>
        <taxon>Arthropoda</taxon>
        <taxon>Chelicerata</taxon>
        <taxon>Arachnida</taxon>
        <taxon>Acari</taxon>
        <taxon>Parasitiformes</taxon>
        <taxon>Ixodida</taxon>
        <taxon>Ixodoidea</taxon>
        <taxon>Ixodidae</taxon>
        <taxon>Rhipicephalinae</taxon>
        <taxon>Dermacentor</taxon>
    </lineage>
</organism>